<dbReference type="PANTHER" id="PTHR45138:SF9">
    <property type="entry name" value="DIGUANYLATE CYCLASE DGCM-RELATED"/>
    <property type="match status" value="1"/>
</dbReference>
<dbReference type="CDD" id="cd01949">
    <property type="entry name" value="GGDEF"/>
    <property type="match status" value="1"/>
</dbReference>
<dbReference type="SUPFAM" id="SSF55073">
    <property type="entry name" value="Nucleotide cyclase"/>
    <property type="match status" value="1"/>
</dbReference>
<dbReference type="SMART" id="SM00267">
    <property type="entry name" value="GGDEF"/>
    <property type="match status" value="1"/>
</dbReference>
<dbReference type="InParanoid" id="A0A5Q0BL61"/>
<dbReference type="KEGG" id="mmob:F6R98_15510"/>
<feature type="domain" description="GGDEF" evidence="3">
    <location>
        <begin position="1"/>
        <end position="110"/>
    </location>
</feature>
<dbReference type="Proteomes" id="UP000325755">
    <property type="component" value="Chromosome"/>
</dbReference>
<dbReference type="InterPro" id="IPR000160">
    <property type="entry name" value="GGDEF_dom"/>
</dbReference>
<dbReference type="PANTHER" id="PTHR45138">
    <property type="entry name" value="REGULATORY COMPONENTS OF SENSORY TRANSDUCTION SYSTEM"/>
    <property type="match status" value="1"/>
</dbReference>
<evidence type="ECO:0000259" key="3">
    <source>
        <dbReference type="PROSITE" id="PS50887"/>
    </source>
</evidence>
<accession>A0A5Q0BL61</accession>
<dbReference type="InterPro" id="IPR050469">
    <property type="entry name" value="Diguanylate_Cyclase"/>
</dbReference>
<dbReference type="Gene3D" id="3.30.70.270">
    <property type="match status" value="1"/>
</dbReference>
<dbReference type="AlphaFoldDB" id="A0A5Q0BL61"/>
<reference evidence="4 5" key="1">
    <citation type="submission" date="2019-09" db="EMBL/GenBank/DDBJ databases">
        <title>Ecophysiology of the spiral-shaped methanotroph Methylospira mobilis as revealed by the complete genome sequence.</title>
        <authorList>
            <person name="Oshkin I.Y."/>
            <person name="Dedysh S.N."/>
            <person name="Miroshnikov K."/>
            <person name="Danilova O.V."/>
            <person name="Hakobyan A."/>
            <person name="Liesack W."/>
        </authorList>
    </citation>
    <scope>NUCLEOTIDE SEQUENCE [LARGE SCALE GENOMIC DNA]</scope>
    <source>
        <strain evidence="4 5">Shm1</strain>
    </source>
</reference>
<protein>
    <recommendedName>
        <fullName evidence="1">diguanylate cyclase</fullName>
        <ecNumber evidence="1">2.7.7.65</ecNumber>
    </recommendedName>
</protein>
<evidence type="ECO:0000256" key="1">
    <source>
        <dbReference type="ARBA" id="ARBA00012528"/>
    </source>
</evidence>
<comment type="catalytic activity">
    <reaction evidence="2">
        <text>2 GTP = 3',3'-c-di-GMP + 2 diphosphate</text>
        <dbReference type="Rhea" id="RHEA:24898"/>
        <dbReference type="ChEBI" id="CHEBI:33019"/>
        <dbReference type="ChEBI" id="CHEBI:37565"/>
        <dbReference type="ChEBI" id="CHEBI:58805"/>
        <dbReference type="EC" id="2.7.7.65"/>
    </reaction>
</comment>
<dbReference type="GO" id="GO:0043709">
    <property type="term" value="P:cell adhesion involved in single-species biofilm formation"/>
    <property type="evidence" value="ECO:0007669"/>
    <property type="project" value="TreeGrafter"/>
</dbReference>
<dbReference type="EC" id="2.7.7.65" evidence="1"/>
<evidence type="ECO:0000313" key="4">
    <source>
        <dbReference type="EMBL" id="QFY43862.1"/>
    </source>
</evidence>
<name>A0A5Q0BL61_9GAMM</name>
<organism evidence="4 5">
    <name type="scientific">Candidatus Methylospira mobilis</name>
    <dbReference type="NCBI Taxonomy" id="1808979"/>
    <lineage>
        <taxon>Bacteria</taxon>
        <taxon>Pseudomonadati</taxon>
        <taxon>Pseudomonadota</taxon>
        <taxon>Gammaproteobacteria</taxon>
        <taxon>Methylococcales</taxon>
        <taxon>Methylococcaceae</taxon>
        <taxon>Candidatus Methylospira</taxon>
    </lineage>
</organism>
<dbReference type="OrthoDB" id="9812260at2"/>
<dbReference type="InterPro" id="IPR029787">
    <property type="entry name" value="Nucleotide_cyclase"/>
</dbReference>
<dbReference type="Pfam" id="PF00990">
    <property type="entry name" value="GGDEF"/>
    <property type="match status" value="1"/>
</dbReference>
<evidence type="ECO:0000313" key="5">
    <source>
        <dbReference type="Proteomes" id="UP000325755"/>
    </source>
</evidence>
<sequence>MRFLKKLVQVCRGLMREVDVMGLLGGEEFAIMLPETGDDKAFEIAGRLCQAVAAAETPIEGEPMLHFTTSIGVTSLAADDPHIDAILNRADNALYNAKHAGRNSVCARFPE</sequence>
<dbReference type="EMBL" id="CP044205">
    <property type="protein sequence ID" value="QFY43862.1"/>
    <property type="molecule type" value="Genomic_DNA"/>
</dbReference>
<dbReference type="GO" id="GO:0052621">
    <property type="term" value="F:diguanylate cyclase activity"/>
    <property type="evidence" value="ECO:0007669"/>
    <property type="project" value="UniProtKB-EC"/>
</dbReference>
<keyword evidence="5" id="KW-1185">Reference proteome</keyword>
<dbReference type="InterPro" id="IPR043128">
    <property type="entry name" value="Rev_trsase/Diguanyl_cyclase"/>
</dbReference>
<dbReference type="GO" id="GO:1902201">
    <property type="term" value="P:negative regulation of bacterial-type flagellum-dependent cell motility"/>
    <property type="evidence" value="ECO:0007669"/>
    <property type="project" value="TreeGrafter"/>
</dbReference>
<gene>
    <name evidence="4" type="ORF">F6R98_15510</name>
</gene>
<evidence type="ECO:0000256" key="2">
    <source>
        <dbReference type="ARBA" id="ARBA00034247"/>
    </source>
</evidence>
<dbReference type="GO" id="GO:0005886">
    <property type="term" value="C:plasma membrane"/>
    <property type="evidence" value="ECO:0007669"/>
    <property type="project" value="TreeGrafter"/>
</dbReference>
<dbReference type="NCBIfam" id="TIGR00254">
    <property type="entry name" value="GGDEF"/>
    <property type="match status" value="1"/>
</dbReference>
<dbReference type="PROSITE" id="PS50887">
    <property type="entry name" value="GGDEF"/>
    <property type="match status" value="1"/>
</dbReference>
<proteinExistence type="predicted"/>